<keyword evidence="1" id="KW-0472">Membrane</keyword>
<keyword evidence="3" id="KW-1185">Reference proteome</keyword>
<evidence type="ECO:0000313" key="3">
    <source>
        <dbReference type="Proteomes" id="UP001602013"/>
    </source>
</evidence>
<dbReference type="EMBL" id="JBIASD010000086">
    <property type="protein sequence ID" value="MFF3672301.1"/>
    <property type="molecule type" value="Genomic_DNA"/>
</dbReference>
<keyword evidence="1" id="KW-1133">Transmembrane helix</keyword>
<keyword evidence="1" id="KW-0812">Transmembrane</keyword>
<proteinExistence type="predicted"/>
<feature type="transmembrane region" description="Helical" evidence="1">
    <location>
        <begin position="27"/>
        <end position="45"/>
    </location>
</feature>
<reference evidence="2 3" key="1">
    <citation type="submission" date="2024-10" db="EMBL/GenBank/DDBJ databases">
        <title>The Natural Products Discovery Center: Release of the First 8490 Sequenced Strains for Exploring Actinobacteria Biosynthetic Diversity.</title>
        <authorList>
            <person name="Kalkreuter E."/>
            <person name="Kautsar S.A."/>
            <person name="Yang D."/>
            <person name="Bader C.D."/>
            <person name="Teijaro C.N."/>
            <person name="Fluegel L."/>
            <person name="Davis C.M."/>
            <person name="Simpson J.R."/>
            <person name="Lauterbach L."/>
            <person name="Steele A.D."/>
            <person name="Gui C."/>
            <person name="Meng S."/>
            <person name="Li G."/>
            <person name="Viehrig K."/>
            <person name="Ye F."/>
            <person name="Su P."/>
            <person name="Kiefer A.F."/>
            <person name="Nichols A."/>
            <person name="Cepeda A.J."/>
            <person name="Yan W."/>
            <person name="Fan B."/>
            <person name="Jiang Y."/>
            <person name="Adhikari A."/>
            <person name="Zheng C.-J."/>
            <person name="Schuster L."/>
            <person name="Cowan T.M."/>
            <person name="Smanski M.J."/>
            <person name="Chevrette M.G."/>
            <person name="De Carvalho L.P.S."/>
            <person name="Shen B."/>
        </authorList>
    </citation>
    <scope>NUCLEOTIDE SEQUENCE [LARGE SCALE GENOMIC DNA]</scope>
    <source>
        <strain evidence="2 3">NPDC002173</strain>
    </source>
</reference>
<sequence>MTLYEPLLPNPRREPWKLRWKSTWRSTWKYVLAIILVIAAFVYGFHEGWHARDKSFARDCAQIFADGRKLDEAIGLEVPGSPAQRVAARAAIYVVLKNPGCYSTGQVATAQAQLDEINRH</sequence>
<name>A0ABW6T4W6_9ACTN</name>
<evidence type="ECO:0000313" key="2">
    <source>
        <dbReference type="EMBL" id="MFF3672301.1"/>
    </source>
</evidence>
<evidence type="ECO:0000256" key="1">
    <source>
        <dbReference type="SAM" id="Phobius"/>
    </source>
</evidence>
<accession>A0ABW6T4W6</accession>
<evidence type="ECO:0008006" key="4">
    <source>
        <dbReference type="Google" id="ProtNLM"/>
    </source>
</evidence>
<comment type="caution">
    <text evidence="2">The sequence shown here is derived from an EMBL/GenBank/DDBJ whole genome shotgun (WGS) entry which is preliminary data.</text>
</comment>
<protein>
    <recommendedName>
        <fullName evidence="4">DUF4129 domain-containing protein</fullName>
    </recommendedName>
</protein>
<organism evidence="2 3">
    <name type="scientific">Microtetraspora malaysiensis</name>
    <dbReference type="NCBI Taxonomy" id="161358"/>
    <lineage>
        <taxon>Bacteria</taxon>
        <taxon>Bacillati</taxon>
        <taxon>Actinomycetota</taxon>
        <taxon>Actinomycetes</taxon>
        <taxon>Streptosporangiales</taxon>
        <taxon>Streptosporangiaceae</taxon>
        <taxon>Microtetraspora</taxon>
    </lineage>
</organism>
<gene>
    <name evidence="2" type="ORF">ACFYXI_43165</name>
</gene>
<dbReference type="RefSeq" id="WP_387418465.1">
    <property type="nucleotide sequence ID" value="NZ_CP191998.1"/>
</dbReference>
<dbReference type="Proteomes" id="UP001602013">
    <property type="component" value="Unassembled WGS sequence"/>
</dbReference>